<accession>A0AAU8AGN5</accession>
<dbReference type="RefSeq" id="WP_353472461.1">
    <property type="nucleotide sequence ID" value="NZ_CP123384.1"/>
</dbReference>
<dbReference type="AlphaFoldDB" id="A0AAU8AGN5"/>
<sequence>MGMMRKQYHSRRVGADRHSWDVHRLVRLSRGLPVETIAVSDIAEIDELWWYQPGDGAPTPRSIAEHMRLVDETDLRWPILLCAEGRLMDGMHRVVKAMKEGRSEIRAVRFRPTPEPDFVNVDVNTLPYPDEEV</sequence>
<reference evidence="1" key="1">
    <citation type="submission" date="2023-02" db="EMBL/GenBank/DDBJ databases">
        <title>Description and genomic characterization of Salipiger bruguierae sp. nov., isolated from the sediment of mangrove plant Bruguiera sexangula.</title>
        <authorList>
            <person name="Long M."/>
        </authorList>
    </citation>
    <scope>NUCLEOTIDE SEQUENCE</scope>
    <source>
        <strain evidence="1">H15</strain>
    </source>
</reference>
<evidence type="ECO:0008006" key="2">
    <source>
        <dbReference type="Google" id="ProtNLM"/>
    </source>
</evidence>
<gene>
    <name evidence="1" type="ORF">PVT71_00085</name>
</gene>
<evidence type="ECO:0000313" key="1">
    <source>
        <dbReference type="EMBL" id="XCC93639.1"/>
    </source>
</evidence>
<proteinExistence type="predicted"/>
<protein>
    <recommendedName>
        <fullName evidence="2">ParB/Sulfiredoxin domain-containing protein</fullName>
    </recommendedName>
</protein>
<name>A0AAU8AGN5_9RHOB</name>
<organism evidence="1">
    <name type="scientific">Alloyangia sp. H15</name>
    <dbReference type="NCBI Taxonomy" id="3029062"/>
    <lineage>
        <taxon>Bacteria</taxon>
        <taxon>Pseudomonadati</taxon>
        <taxon>Pseudomonadota</taxon>
        <taxon>Alphaproteobacteria</taxon>
        <taxon>Rhodobacterales</taxon>
        <taxon>Roseobacteraceae</taxon>
        <taxon>Alloyangia</taxon>
    </lineage>
</organism>
<dbReference type="EMBL" id="CP123384">
    <property type="protein sequence ID" value="XCC93639.1"/>
    <property type="molecule type" value="Genomic_DNA"/>
</dbReference>